<evidence type="ECO:0000313" key="3">
    <source>
        <dbReference type="Proteomes" id="UP000217265"/>
    </source>
</evidence>
<dbReference type="Proteomes" id="UP000217265">
    <property type="component" value="Chromosome"/>
</dbReference>
<keyword evidence="3" id="KW-1185">Reference proteome</keyword>
<proteinExistence type="predicted"/>
<dbReference type="EMBL" id="CP023344">
    <property type="protein sequence ID" value="ATC65201.1"/>
    <property type="molecule type" value="Genomic_DNA"/>
</dbReference>
<sequence length="217" mass="24153">MREAFSEHKAEAFFLRAIADLDETALKNDWYETLRGSAIMRQLLLDGMLSRANTRFCLKFKFRINDVEELPADVPSPESHWFNLDPGSVTTREIIEINRDAFLARKCMLFKGQAASVKDVINACANSKGGVHYGPAKTEGDRTVIALDEAFKVSDVDISYVSMTGLFRITLVALKPLVSAILEDSKKQENERGSRKRAGKGVKLCSLHTPLASRGQT</sequence>
<feature type="region of interest" description="Disordered" evidence="1">
    <location>
        <begin position="185"/>
        <end position="217"/>
    </location>
</feature>
<organism evidence="2 3">
    <name type="scientific">Nibricoccus aquaticus</name>
    <dbReference type="NCBI Taxonomy" id="2576891"/>
    <lineage>
        <taxon>Bacteria</taxon>
        <taxon>Pseudomonadati</taxon>
        <taxon>Verrucomicrobiota</taxon>
        <taxon>Opitutia</taxon>
        <taxon>Opitutales</taxon>
        <taxon>Opitutaceae</taxon>
        <taxon>Nibricoccus</taxon>
    </lineage>
</organism>
<reference evidence="2 3" key="1">
    <citation type="submission" date="2017-09" db="EMBL/GenBank/DDBJ databases">
        <title>Complete genome sequence of Verrucomicrobial strain HZ-65, isolated from freshwater.</title>
        <authorList>
            <person name="Choi A."/>
        </authorList>
    </citation>
    <scope>NUCLEOTIDE SEQUENCE [LARGE SCALE GENOMIC DNA]</scope>
    <source>
        <strain evidence="2 3">HZ-65</strain>
    </source>
</reference>
<dbReference type="KEGG" id="vbh:CMV30_15245"/>
<accession>A0A290QLA3</accession>
<dbReference type="AlphaFoldDB" id="A0A290QLA3"/>
<evidence type="ECO:0000313" key="2">
    <source>
        <dbReference type="EMBL" id="ATC65201.1"/>
    </source>
</evidence>
<gene>
    <name evidence="2" type="ORF">CMV30_15245</name>
</gene>
<evidence type="ECO:0000256" key="1">
    <source>
        <dbReference type="SAM" id="MobiDB-lite"/>
    </source>
</evidence>
<protein>
    <submittedName>
        <fullName evidence="2">Uncharacterized protein</fullName>
    </submittedName>
</protein>
<name>A0A290QLA3_9BACT</name>